<feature type="transmembrane region" description="Helical" evidence="1">
    <location>
        <begin position="6"/>
        <end position="24"/>
    </location>
</feature>
<sequence>MSETLEWALGLGILFAFAAFALGGNMLMRGQDKRRAWLLILVGLVLCWNLYNFSGIANLLANAEP</sequence>
<keyword evidence="1" id="KW-0472">Membrane</keyword>
<evidence type="ECO:0000313" key="2">
    <source>
        <dbReference type="EMBL" id="QCI80219.1"/>
    </source>
</evidence>
<dbReference type="KEGG" id="hgn:E6W36_14015"/>
<dbReference type="Proteomes" id="UP000298714">
    <property type="component" value="Chromosome"/>
</dbReference>
<keyword evidence="1" id="KW-0812">Transmembrane</keyword>
<evidence type="ECO:0000256" key="1">
    <source>
        <dbReference type="SAM" id="Phobius"/>
    </source>
</evidence>
<feature type="transmembrane region" description="Helical" evidence="1">
    <location>
        <begin position="36"/>
        <end position="61"/>
    </location>
</feature>
<dbReference type="RefSeq" id="WP_222873081.1">
    <property type="nucleotide sequence ID" value="NZ_CP039704.1"/>
</dbReference>
<protein>
    <submittedName>
        <fullName evidence="2">Uncharacterized protein</fullName>
    </submittedName>
</protein>
<organism evidence="2 3">
    <name type="scientific">Hankyongella ginsenosidimutans</name>
    <dbReference type="NCBI Taxonomy" id="1763828"/>
    <lineage>
        <taxon>Bacteria</taxon>
        <taxon>Pseudomonadati</taxon>
        <taxon>Pseudomonadota</taxon>
        <taxon>Alphaproteobacteria</taxon>
        <taxon>Sphingomonadales</taxon>
        <taxon>Sphingomonadaceae</taxon>
        <taxon>Hankyongella</taxon>
    </lineage>
</organism>
<name>A0A4D7BXX2_9SPHN</name>
<dbReference type="AlphaFoldDB" id="A0A4D7BXX2"/>
<accession>A0A4D7BXX2</accession>
<proteinExistence type="predicted"/>
<keyword evidence="3" id="KW-1185">Reference proteome</keyword>
<keyword evidence="1" id="KW-1133">Transmembrane helix</keyword>
<evidence type="ECO:0000313" key="3">
    <source>
        <dbReference type="Proteomes" id="UP000298714"/>
    </source>
</evidence>
<dbReference type="EMBL" id="CP039704">
    <property type="protein sequence ID" value="QCI80219.1"/>
    <property type="molecule type" value="Genomic_DNA"/>
</dbReference>
<reference evidence="3" key="1">
    <citation type="submission" date="2019-04" db="EMBL/GenBank/DDBJ databases">
        <title>Complete genome sequence of Sphingomonas sp. W1-2-3.</title>
        <authorList>
            <person name="Im W.T."/>
        </authorList>
    </citation>
    <scope>NUCLEOTIDE SEQUENCE [LARGE SCALE GENOMIC DNA]</scope>
    <source>
        <strain evidence="3">W1-2-3</strain>
    </source>
</reference>
<gene>
    <name evidence="2" type="ORF">E6W36_14015</name>
</gene>